<dbReference type="AlphaFoldDB" id="A0A9P6KRX8"/>
<comment type="caution">
    <text evidence="2">The sequence shown here is derived from an EMBL/GenBank/DDBJ whole genome shotgun (WGS) entry which is preliminary data.</text>
</comment>
<sequence length="318" mass="35216">MPRRSRSNAPTTQSAIDKYNAIKSHRRLGFTFDELEMLYFGEEGWGFPQPLRDTQRIWKNQRTLHGVLEVLKRYANKRPEEVRASIRNFEIQRDSERQSRQLTQATMGRTPRGLPMNQPQQGGFTSGFGDQNPFDPQPGHQLAGPTMGNVAATGPVMHGQMTQAKGAADNTLPLGVGAGLVAPFAHPAALTAQDKLNGGTPTPIELTSMKHYDGLHEESSDTRLAAPVLTPDVSSQEMSFDAFSLEQSPHSQHLPPDLLNEEQSFGDLSAPLSLEYDPFKLDTVEFSSFDDLFDTNSSSRVLDTVDFNTLDDLLNMDI</sequence>
<reference evidence="2" key="1">
    <citation type="journal article" date="2020" name="Mol. Plant Microbe Interact.">
        <title>Genome Sequence of the Biocontrol Agent Coniothyrium minitans strain Conio (IMI 134523).</title>
        <authorList>
            <person name="Patel D."/>
            <person name="Shittu T.A."/>
            <person name="Baroncelli R."/>
            <person name="Muthumeenakshi S."/>
            <person name="Osborne T.H."/>
            <person name="Janganan T.K."/>
            <person name="Sreenivasaprasad S."/>
        </authorList>
    </citation>
    <scope>NUCLEOTIDE SEQUENCE</scope>
    <source>
        <strain evidence="2">Conio</strain>
    </source>
</reference>
<proteinExistence type="predicted"/>
<dbReference type="Proteomes" id="UP000756921">
    <property type="component" value="Unassembled WGS sequence"/>
</dbReference>
<name>A0A9P6KRX8_9PLEO</name>
<evidence type="ECO:0000313" key="2">
    <source>
        <dbReference type="EMBL" id="KAF9736687.1"/>
    </source>
</evidence>
<gene>
    <name evidence="2" type="ORF">PMIN01_04466</name>
</gene>
<dbReference type="EMBL" id="WJXW01000004">
    <property type="protein sequence ID" value="KAF9736687.1"/>
    <property type="molecule type" value="Genomic_DNA"/>
</dbReference>
<evidence type="ECO:0000313" key="3">
    <source>
        <dbReference type="Proteomes" id="UP000756921"/>
    </source>
</evidence>
<dbReference type="OrthoDB" id="10379727at2759"/>
<accession>A0A9P6KRX8</accession>
<evidence type="ECO:0000256" key="1">
    <source>
        <dbReference type="SAM" id="MobiDB-lite"/>
    </source>
</evidence>
<keyword evidence="3" id="KW-1185">Reference proteome</keyword>
<organism evidence="2 3">
    <name type="scientific">Paraphaeosphaeria minitans</name>
    <dbReference type="NCBI Taxonomy" id="565426"/>
    <lineage>
        <taxon>Eukaryota</taxon>
        <taxon>Fungi</taxon>
        <taxon>Dikarya</taxon>
        <taxon>Ascomycota</taxon>
        <taxon>Pezizomycotina</taxon>
        <taxon>Dothideomycetes</taxon>
        <taxon>Pleosporomycetidae</taxon>
        <taxon>Pleosporales</taxon>
        <taxon>Massarineae</taxon>
        <taxon>Didymosphaeriaceae</taxon>
        <taxon>Paraphaeosphaeria</taxon>
    </lineage>
</organism>
<protein>
    <submittedName>
        <fullName evidence="2">Uncharacterized protein</fullName>
    </submittedName>
</protein>
<feature type="region of interest" description="Disordered" evidence="1">
    <location>
        <begin position="108"/>
        <end position="141"/>
    </location>
</feature>